<sequence>MDFSSVSCKAIESLARATTRRYRKERYEHTRTAVPKAPTQKDSISENHLQNPSKRRFDAISEADQIRPVPAKRARLIEIEVQQPQPLRAKGSYASFLQDFIDPAPDIHPSSAFVSEWLESIGSDRQTHCRSDSQLYYSPKLSVSPKSTSSVPEMSTKRDADGFVIPPTPDSIISPCSQEDEGENTWVSCNGQSVDAYTSSRVTRDSQISKTSSGRGLIESPSYRWQNLADNNIYLHHPCDPLPEHIVNLIKMIRQGRDLTSLSLDDLKKDRGLYDLQLGATEPEVEWYLRQNMFPRTGPQDILMRALRQPMVRQLVPNAGFKSKVSTPVPDILYGYNFTKAFVNKRRQLLASGVAIMPANHQGVIYPFFVVEFKGETCGSGSLWAATNQCLGGTASCVNCSEFLNRQLRESRSIDDKCEPLDTAAFSVATNGTEARLHVSWKDNEQGYPMAIVDSFLLQRPEDFLELRKCVLNIIDWGMGKRLDNIRAYLDTLIEGSRQRTPETVQSRSPPMPASPPVSIGSRKKRKSSS</sequence>
<dbReference type="EMBL" id="JAWHQM010000003">
    <property type="protein sequence ID" value="KAK5626530.1"/>
    <property type="molecule type" value="Genomic_DNA"/>
</dbReference>
<keyword evidence="4" id="KW-1185">Reference proteome</keyword>
<evidence type="ECO:0000313" key="4">
    <source>
        <dbReference type="Proteomes" id="UP001305414"/>
    </source>
</evidence>
<protein>
    <recommendedName>
        <fullName evidence="2">DUF7924 domain-containing protein</fullName>
    </recommendedName>
</protein>
<accession>A0AAN7U6N4</accession>
<feature type="region of interest" description="Disordered" evidence="1">
    <location>
        <begin position="24"/>
        <end position="55"/>
    </location>
</feature>
<feature type="region of interest" description="Disordered" evidence="1">
    <location>
        <begin position="498"/>
        <end position="530"/>
    </location>
</feature>
<reference evidence="3 4" key="1">
    <citation type="submission" date="2023-10" db="EMBL/GenBank/DDBJ databases">
        <title>Draft genome sequence of Xylaria bambusicola isolate GMP-LS, the root and basal stem rot pathogen of sugarcane in Indonesia.</title>
        <authorList>
            <person name="Selvaraj P."/>
            <person name="Muralishankar V."/>
            <person name="Muruganantham S."/>
            <person name="Sp S."/>
            <person name="Haryani S."/>
            <person name="Lau K.J.X."/>
            <person name="Naqvi N.I."/>
        </authorList>
    </citation>
    <scope>NUCLEOTIDE SEQUENCE [LARGE SCALE GENOMIC DNA]</scope>
    <source>
        <strain evidence="3">GMP-LS</strain>
    </source>
</reference>
<feature type="compositionally biased region" description="Polar residues" evidence="1">
    <location>
        <begin position="144"/>
        <end position="153"/>
    </location>
</feature>
<evidence type="ECO:0000259" key="2">
    <source>
        <dbReference type="Pfam" id="PF25545"/>
    </source>
</evidence>
<feature type="region of interest" description="Disordered" evidence="1">
    <location>
        <begin position="141"/>
        <end position="166"/>
    </location>
</feature>
<comment type="caution">
    <text evidence="3">The sequence shown here is derived from an EMBL/GenBank/DDBJ whole genome shotgun (WGS) entry which is preliminary data.</text>
</comment>
<gene>
    <name evidence="3" type="ORF">RRF57_002245</name>
</gene>
<dbReference type="Proteomes" id="UP001305414">
    <property type="component" value="Unassembled WGS sequence"/>
</dbReference>
<feature type="compositionally biased region" description="Polar residues" evidence="1">
    <location>
        <begin position="40"/>
        <end position="52"/>
    </location>
</feature>
<dbReference type="Pfam" id="PF25545">
    <property type="entry name" value="DUF7924"/>
    <property type="match status" value="1"/>
</dbReference>
<dbReference type="InterPro" id="IPR057684">
    <property type="entry name" value="DUF7924"/>
</dbReference>
<name>A0AAN7U6N4_9PEZI</name>
<dbReference type="AlphaFoldDB" id="A0AAN7U6N4"/>
<evidence type="ECO:0000256" key="1">
    <source>
        <dbReference type="SAM" id="MobiDB-lite"/>
    </source>
</evidence>
<dbReference type="PANTHER" id="PTHR42470:SF1">
    <property type="entry name" value="VAST DOMAIN-CONTAINING PROTEIN"/>
    <property type="match status" value="1"/>
</dbReference>
<dbReference type="PANTHER" id="PTHR42470">
    <property type="entry name" value="VAST DOMAIN-CONTAINING PROTEIN"/>
    <property type="match status" value="1"/>
</dbReference>
<proteinExistence type="predicted"/>
<evidence type="ECO:0000313" key="3">
    <source>
        <dbReference type="EMBL" id="KAK5626530.1"/>
    </source>
</evidence>
<feature type="domain" description="DUF7924" evidence="2">
    <location>
        <begin position="323"/>
        <end position="489"/>
    </location>
</feature>
<organism evidence="3 4">
    <name type="scientific">Xylaria bambusicola</name>
    <dbReference type="NCBI Taxonomy" id="326684"/>
    <lineage>
        <taxon>Eukaryota</taxon>
        <taxon>Fungi</taxon>
        <taxon>Dikarya</taxon>
        <taxon>Ascomycota</taxon>
        <taxon>Pezizomycotina</taxon>
        <taxon>Sordariomycetes</taxon>
        <taxon>Xylariomycetidae</taxon>
        <taxon>Xylariales</taxon>
        <taxon>Xylariaceae</taxon>
        <taxon>Xylaria</taxon>
    </lineage>
</organism>